<feature type="domain" description="Cadherin" evidence="13">
    <location>
        <begin position="2012"/>
        <end position="2119"/>
    </location>
</feature>
<dbReference type="GeneID" id="6753722"/>
<feature type="domain" description="Cadherin" evidence="13">
    <location>
        <begin position="1907"/>
        <end position="2011"/>
    </location>
</feature>
<dbReference type="PROSITE" id="PS00232">
    <property type="entry name" value="CADHERIN_1"/>
    <property type="match status" value="11"/>
</dbReference>
<dbReference type="GO" id="GO:0005912">
    <property type="term" value="C:adherens junction"/>
    <property type="evidence" value="ECO:0000318"/>
    <property type="project" value="GO_Central"/>
</dbReference>
<feature type="domain" description="Cadherin" evidence="13">
    <location>
        <begin position="1082"/>
        <end position="1178"/>
    </location>
</feature>
<dbReference type="FunFam" id="2.60.40.60:FF:000116">
    <property type="entry name" value="Dachsous cadherin-related 2"/>
    <property type="match status" value="1"/>
</dbReference>
<dbReference type="RefSeq" id="XP_002112951.1">
    <property type="nucleotide sequence ID" value="XM_002112915.1"/>
</dbReference>
<feature type="domain" description="Cadherin" evidence="13">
    <location>
        <begin position="18"/>
        <end position="132"/>
    </location>
</feature>
<evidence type="ECO:0000256" key="9">
    <source>
        <dbReference type="ARBA" id="ARBA00023136"/>
    </source>
</evidence>
<keyword evidence="3" id="KW-0812">Transmembrane</keyword>
<dbReference type="FunFam" id="2.60.40.60:FF:000081">
    <property type="entry name" value="protocadherin Fat 4"/>
    <property type="match status" value="6"/>
</dbReference>
<dbReference type="GO" id="GO:0048729">
    <property type="term" value="P:tissue morphogenesis"/>
    <property type="evidence" value="ECO:0007669"/>
    <property type="project" value="UniProtKB-ARBA"/>
</dbReference>
<dbReference type="FunFam" id="2.60.40.60:FF:000015">
    <property type="entry name" value="FAT atypical cadherin 1"/>
    <property type="match status" value="1"/>
</dbReference>
<feature type="domain" description="Cadherin" evidence="13">
    <location>
        <begin position="2225"/>
        <end position="2330"/>
    </location>
</feature>
<dbReference type="InterPro" id="IPR020894">
    <property type="entry name" value="Cadherin_CS"/>
</dbReference>
<feature type="domain" description="Cadherin" evidence="13">
    <location>
        <begin position="1179"/>
        <end position="1283"/>
    </location>
</feature>
<keyword evidence="7" id="KW-0130">Cell adhesion</keyword>
<feature type="non-terminal residue" evidence="14">
    <location>
        <position position="2391"/>
    </location>
</feature>
<evidence type="ECO:0000313" key="14">
    <source>
        <dbReference type="EMBL" id="EDV25061.1"/>
    </source>
</evidence>
<evidence type="ECO:0000256" key="8">
    <source>
        <dbReference type="ARBA" id="ARBA00022989"/>
    </source>
</evidence>
<evidence type="ECO:0000259" key="13">
    <source>
        <dbReference type="PROSITE" id="PS50268"/>
    </source>
</evidence>
<comment type="subcellular location">
    <subcellularLocation>
        <location evidence="1">Membrane</location>
        <topology evidence="1">Single-pass membrane protein</topology>
    </subcellularLocation>
</comment>
<dbReference type="CDD" id="cd11304">
    <property type="entry name" value="Cadherin_repeat"/>
    <property type="match status" value="22"/>
</dbReference>
<dbReference type="SUPFAM" id="SSF49313">
    <property type="entry name" value="Cadherin-like"/>
    <property type="match status" value="23"/>
</dbReference>
<dbReference type="PANTHER" id="PTHR24026:SF125">
    <property type="entry name" value="FAT-LIKE CADHERIN-RELATED TUMOR SUPPRESSOR HOMOLOG"/>
    <property type="match status" value="1"/>
</dbReference>
<dbReference type="GO" id="GO:0005509">
    <property type="term" value="F:calcium ion binding"/>
    <property type="evidence" value="ECO:0007669"/>
    <property type="project" value="UniProtKB-UniRule"/>
</dbReference>
<evidence type="ECO:0000256" key="10">
    <source>
        <dbReference type="ARBA" id="ARBA00023157"/>
    </source>
</evidence>
<organism evidence="14 15">
    <name type="scientific">Trichoplax adhaerens</name>
    <name type="common">Trichoplax reptans</name>
    <dbReference type="NCBI Taxonomy" id="10228"/>
    <lineage>
        <taxon>Eukaryota</taxon>
        <taxon>Metazoa</taxon>
        <taxon>Placozoa</taxon>
        <taxon>Uniplacotomia</taxon>
        <taxon>Trichoplacea</taxon>
        <taxon>Trichoplacidae</taxon>
        <taxon>Trichoplax</taxon>
    </lineage>
</organism>
<dbReference type="OMA" id="IVICVCM"/>
<dbReference type="FunFam" id="2.60.40.60:FF:000013">
    <property type="entry name" value="Cadherin EGF LAG seven-pass G-type receptor"/>
    <property type="match status" value="1"/>
</dbReference>
<feature type="domain" description="Cadherin" evidence="13">
    <location>
        <begin position="751"/>
        <end position="855"/>
    </location>
</feature>
<feature type="domain" description="Cadherin" evidence="13">
    <location>
        <begin position="1284"/>
        <end position="1387"/>
    </location>
</feature>
<evidence type="ECO:0000256" key="3">
    <source>
        <dbReference type="ARBA" id="ARBA00022692"/>
    </source>
</evidence>
<feature type="domain" description="Cadherin" evidence="13">
    <location>
        <begin position="235"/>
        <end position="329"/>
    </location>
</feature>
<dbReference type="FunFam" id="2.60.40.60:FF:000092">
    <property type="entry name" value="Protocadherin 8"/>
    <property type="match status" value="1"/>
</dbReference>
<feature type="domain" description="Cadherin" evidence="13">
    <location>
        <begin position="1702"/>
        <end position="1806"/>
    </location>
</feature>
<feature type="domain" description="Cadherin" evidence="13">
    <location>
        <begin position="1495"/>
        <end position="1597"/>
    </location>
</feature>
<dbReference type="GO" id="GO:0009887">
    <property type="term" value="P:animal organ morphogenesis"/>
    <property type="evidence" value="ECO:0007669"/>
    <property type="project" value="UniProtKB-ARBA"/>
</dbReference>
<feature type="domain" description="Cadherin" evidence="13">
    <location>
        <begin position="856"/>
        <end position="964"/>
    </location>
</feature>
<evidence type="ECO:0000256" key="7">
    <source>
        <dbReference type="ARBA" id="ARBA00022889"/>
    </source>
</evidence>
<sequence>MIVNVTVVDANDNRPTFNQSQYNGQVVENATIGTVVLRVYASDRDAGNNAKILYSIISQPSSQAFSINSTTGQIQVQRQLDYESRSSYGLTIGANNPGDSPTTSFATIQPTLSTSKVATIHVQDANDNSPVFNPNVYSTSINESVPIGTKVVTVKANDRDQGANAQITYSIVTSAYSNWFAINSTTGMIKTVDQLDYDVTKKVDLIIQASDGLYTSTCNVNITILDANDNPPYFRFQSYSGNVDENAAIGTPVITVQAIDPDTVDNQVTYSMSQLQGSSVFTVERKINHTQINYTVLLVQAIDNGNLQSNQSANVSISIVGPYEQPPVFDYPLYNFTITENQPIGSIVGIVSAKTSEQGTTGQIRYSISQGDPQHLLQINQTGYITTQKAIDRETVSQLTLTINAKDSGLPPLVGQTQAQVQVNDINDNYPQFDKSNQAIQLFENTTIGTVIYQAIAHDKDSGQNGQITYGIVENFFNSFAIDSRNGNITLMQSLDRELVNIITLNITATDRSQDKFLSWMLLTIQILDNNDNAPQFKQSHVSVNISEASTAGTLVYQVKATDPDAGTNSQLSYSFVNVTQNNHFDINTTTGRITIKKSLDYENRSSYTLFVKTQDAGHPPRQAILTLDIHVLDENDHSPQFQQISYNFGVSQGQPIGTWVGHVDARDDDTGLNAQLTYQFLQASAPGSSTNFSINPVTGIITTKTLLDRTVQSIFNLTVIARDQGITPRNATTEVIINVGEVNNYLPVFAKHNYPVSIVENVEIGTLIVQVQASDKDIGKSGSIVYAILDGNPNNAFIINATTGRITTHGPLDAEKRQYYRLNVTATDEGATAKMDWCTVQVNVTDVDDNIPTFTKQEITIAIKENIPLNTTIVTVKATDADVSASKISYLIQSGNVGNTFMIDRENGKIINLKPLNYELIQRYTLLVEATNHVRGHAIKNTRPDVVEVTIQIINVNDNAPAFDRSAYYFGITENSPLGSKVNCVNASDKDLGQNGKVRYGIVNVLPVTGHFIMNATTGCIYTAAAIDHENVYKYDLIASATDQAVNISERKTSLVNVVIWVADQNDNAPRFIGTSHIQAVNEDESVGTTIAQIIAVDDDSRQNNNIEYHIVEGDNEGKFALDVDNGVLSIASKLDYERKKQYALNISATDKGIPRRSSYMKLTVYVVDVNDHAPTFNKTIYTASINENVPLNTFIASVAAYDRDTGKYGKITYSIPSGIANDTFKIDSQAGRITTAKYLDREQHPQYILTVDAHDNALPSKYSSTQVVITVLDINDNPPQFSNQSHTFYIPENFPPTKVDRIIAVDKDKDSNSRITYSIVSGNVDNSFLINPQTGELSTTKSLNRERIAQYQLTVMAKDNGSPSLNSTTKVTVIVTDQNDHDPKFNQTRYSASIAESVAINTTVTTVYATDADSGPNQIIRYSIIGTDNVHKAFTINPVTGRIATAARLDRETIASYNFLVNASDMSPFGIRTAIVSVDVRVTDINDVIPTFTQVPYVVNISSSTSPQTSIISVQAIDNDFGSNGQISYSFDVSTSRFSINSSTGVIKTIASLGDRPNYRYTLRLIATDHGNPALRGTGYVEVNVGNFALNKPQFNPNVISTTVPENSPSSTFITKVQTSNVNSNSVTYSITSGNTGNAFAINAITGDVTVADSKQLDYEINKSFNLIIVASINSPSIVNGYLTLQINLTDVNDNRPRFKHEYYHLTIDESTRAGMAIYPIVATDRDSNEFALIRYEIVAGNLGQTFGISERSGQLYTMKNLDYEKYPSFDLIVKAYDYNDTTLYSTCSVRISVIDMNDSPPLFHYVPPVNISENTQVGTIITLVTASDSDVRSNITYSFKPNGNGNDTFSIDSFRGLITLARRLDYERITSYELIVQATDQIQKAQTILIVNVLDYNDNAPVFDKPTYEATLQEFSPPHQPVVTVHATDQDSGDNSRIVYSIEITSTNQFYINSTTGTIYTDRTIEYNPNMPIIQLVITARDNGFPQLIALVPVRIQITDVNDKAPVFDKNKYIQHVPENVPIGTEILQVHATDLDRSRRNSIITYSIISGNNYGLFEMNNISGIIKNIKRLNVNGQNDRLFVLTLQARDQGTVPQSGYVTAEIYLDDANSHAPKFNVSQYQALVTLDANKTDIVIKLHANDQDHGANGQVKYSIISGNNKKLFQIQPTTGIVTVSRILNQQDIGVYNLTILASDGAAIGTRNSTTLVTITISKSPQAPRFSQQQYFGSIAENSRIGSTVMTIDANSSTADKITYKLIANPSHPSDDTYFQIHSLTGIIALAKEVDTEKQEKYYFQVEAEDNYVPPNRAIVPVIVTITGENEFPPKFEQSSYLFHVLSNFSNGDIVGKVIAHDFDAGRGSEIYYFFMPTSDRIGYLLNSTSGQIILNR</sequence>
<feature type="domain" description="Cadherin" evidence="13">
    <location>
        <begin position="434"/>
        <end position="537"/>
    </location>
</feature>
<dbReference type="EMBL" id="DS985245">
    <property type="protein sequence ID" value="EDV25061.1"/>
    <property type="molecule type" value="Genomic_DNA"/>
</dbReference>
<evidence type="ECO:0000256" key="11">
    <source>
        <dbReference type="ARBA" id="ARBA00023180"/>
    </source>
</evidence>
<dbReference type="FunFam" id="2.60.40.60:FF:000039">
    <property type="entry name" value="FAT atypical cadherin 3"/>
    <property type="match status" value="1"/>
</dbReference>
<evidence type="ECO:0000256" key="5">
    <source>
        <dbReference type="ARBA" id="ARBA00022737"/>
    </source>
</evidence>
<feature type="domain" description="Cadherin" evidence="13">
    <location>
        <begin position="965"/>
        <end position="1073"/>
    </location>
</feature>
<gene>
    <name evidence="14" type="ORF">TRIADDRAFT_25152</name>
</gene>
<dbReference type="PANTHER" id="PTHR24026">
    <property type="entry name" value="FAT ATYPICAL CADHERIN-RELATED"/>
    <property type="match status" value="1"/>
</dbReference>
<dbReference type="GO" id="GO:0007156">
    <property type="term" value="P:homophilic cell adhesion via plasma membrane adhesion molecules"/>
    <property type="evidence" value="ECO:0007669"/>
    <property type="project" value="InterPro"/>
</dbReference>
<feature type="domain" description="Cadherin" evidence="13">
    <location>
        <begin position="1806"/>
        <end position="1906"/>
    </location>
</feature>
<evidence type="ECO:0000256" key="12">
    <source>
        <dbReference type="PROSITE-ProRule" id="PRU00043"/>
    </source>
</evidence>
<dbReference type="FunFam" id="2.60.40.60:FF:000140">
    <property type="entry name" value="Dachsous cadherin-related 1"/>
    <property type="match status" value="1"/>
</dbReference>
<dbReference type="SMART" id="SM00112">
    <property type="entry name" value="CA"/>
    <property type="match status" value="22"/>
</dbReference>
<evidence type="ECO:0000256" key="2">
    <source>
        <dbReference type="ARBA" id="ARBA00022536"/>
    </source>
</evidence>
<dbReference type="Pfam" id="PF00028">
    <property type="entry name" value="Cadherin"/>
    <property type="match status" value="21"/>
</dbReference>
<dbReference type="InParanoid" id="B3RYL6"/>
<evidence type="ECO:0000256" key="6">
    <source>
        <dbReference type="ARBA" id="ARBA00022837"/>
    </source>
</evidence>
<dbReference type="InterPro" id="IPR015919">
    <property type="entry name" value="Cadherin-like_sf"/>
</dbReference>
<keyword evidence="2" id="KW-0245">EGF-like domain</keyword>
<keyword evidence="9" id="KW-0472">Membrane</keyword>
<feature type="domain" description="Cadherin" evidence="13">
    <location>
        <begin position="643"/>
        <end position="750"/>
    </location>
</feature>
<dbReference type="FunCoup" id="B3RYL6">
    <property type="interactions" value="86"/>
</dbReference>
<keyword evidence="11" id="KW-0325">Glycoprotein</keyword>
<reference evidence="14 15" key="1">
    <citation type="journal article" date="2008" name="Nature">
        <title>The Trichoplax genome and the nature of placozoans.</title>
        <authorList>
            <person name="Srivastava M."/>
            <person name="Begovic E."/>
            <person name="Chapman J."/>
            <person name="Putnam N.H."/>
            <person name="Hellsten U."/>
            <person name="Kawashima T."/>
            <person name="Kuo A."/>
            <person name="Mitros T."/>
            <person name="Salamov A."/>
            <person name="Carpenter M.L."/>
            <person name="Signorovitch A.Y."/>
            <person name="Moreno M.A."/>
            <person name="Kamm K."/>
            <person name="Grimwood J."/>
            <person name="Schmutz J."/>
            <person name="Shapiro H."/>
            <person name="Grigoriev I.V."/>
            <person name="Buss L.W."/>
            <person name="Schierwater B."/>
            <person name="Dellaporta S.L."/>
            <person name="Rokhsar D.S."/>
        </authorList>
    </citation>
    <scope>NUCLEOTIDE SEQUENCE [LARGE SCALE GENOMIC DNA]</scope>
    <source>
        <strain evidence="14 15">Grell-BS-1999</strain>
    </source>
</reference>
<evidence type="ECO:0000256" key="1">
    <source>
        <dbReference type="ARBA" id="ARBA00004167"/>
    </source>
</evidence>
<feature type="domain" description="Cadherin" evidence="13">
    <location>
        <begin position="330"/>
        <end position="433"/>
    </location>
</feature>
<evidence type="ECO:0000256" key="4">
    <source>
        <dbReference type="ARBA" id="ARBA00022729"/>
    </source>
</evidence>
<dbReference type="FunFam" id="2.60.40.60:FF:000263">
    <property type="entry name" value="LOW QUALITY PROTEIN: protocadherin-23"/>
    <property type="match status" value="1"/>
</dbReference>
<keyword evidence="15" id="KW-1185">Reference proteome</keyword>
<dbReference type="PhylomeDB" id="B3RYL6"/>
<feature type="domain" description="Cadherin" evidence="13">
    <location>
        <begin position="133"/>
        <end position="234"/>
    </location>
</feature>
<feature type="domain" description="Cadherin" evidence="13">
    <location>
        <begin position="2120"/>
        <end position="2224"/>
    </location>
</feature>
<evidence type="ECO:0000313" key="15">
    <source>
        <dbReference type="Proteomes" id="UP000009022"/>
    </source>
</evidence>
<dbReference type="GO" id="GO:0007163">
    <property type="term" value="P:establishment or maintenance of cell polarity"/>
    <property type="evidence" value="ECO:0007669"/>
    <property type="project" value="UniProtKB-ARBA"/>
</dbReference>
<name>B3RYL6_TRIAD</name>
<dbReference type="HOGENOM" id="CLU_000265_0_0_1"/>
<dbReference type="Gene3D" id="2.60.40.60">
    <property type="entry name" value="Cadherins"/>
    <property type="match status" value="23"/>
</dbReference>
<dbReference type="STRING" id="10228.B3RYL6"/>
<dbReference type="KEGG" id="tad:TRIADDRAFT_25152"/>
<feature type="domain" description="Cadherin" evidence="13">
    <location>
        <begin position="1388"/>
        <end position="1494"/>
    </location>
</feature>
<dbReference type="GO" id="GO:0044331">
    <property type="term" value="P:cell-cell adhesion mediated by cadherin"/>
    <property type="evidence" value="ECO:0000318"/>
    <property type="project" value="GO_Central"/>
</dbReference>
<protein>
    <recommendedName>
        <fullName evidence="13">Cadherin domain-containing protein</fullName>
    </recommendedName>
</protein>
<keyword evidence="5" id="KW-0677">Repeat</keyword>
<dbReference type="GO" id="GO:0005886">
    <property type="term" value="C:plasma membrane"/>
    <property type="evidence" value="ECO:0000318"/>
    <property type="project" value="GO_Central"/>
</dbReference>
<dbReference type="Proteomes" id="UP000009022">
    <property type="component" value="Unassembled WGS sequence"/>
</dbReference>
<keyword evidence="8" id="KW-1133">Transmembrane helix</keyword>
<proteinExistence type="predicted"/>
<accession>B3RYL6</accession>
<keyword evidence="6 12" id="KW-0106">Calcium</keyword>
<feature type="domain" description="Cadherin" evidence="13">
    <location>
        <begin position="1598"/>
        <end position="1701"/>
    </location>
</feature>
<keyword evidence="4" id="KW-0732">Signal</keyword>
<dbReference type="FunFam" id="2.60.40.60:FF:000278">
    <property type="entry name" value="LOW QUALITY PROTEIN: protocadherin-23"/>
    <property type="match status" value="1"/>
</dbReference>
<feature type="domain" description="Cadherin" evidence="13">
    <location>
        <begin position="538"/>
        <end position="642"/>
    </location>
</feature>
<dbReference type="CTD" id="6753722"/>
<dbReference type="OrthoDB" id="6252479at2759"/>
<dbReference type="FunFam" id="2.60.40.60:FF:000020">
    <property type="entry name" value="Dachsous cadherin-related 1b"/>
    <property type="match status" value="5"/>
</dbReference>
<keyword evidence="10" id="KW-1015">Disulfide bond</keyword>
<dbReference type="FunFam" id="2.60.40.60:FF:000419">
    <property type="entry name" value="Uncharacterized protein"/>
    <property type="match status" value="1"/>
</dbReference>
<dbReference type="PROSITE" id="PS50268">
    <property type="entry name" value="CADHERIN_2"/>
    <property type="match status" value="22"/>
</dbReference>
<dbReference type="eggNOG" id="KOG3594">
    <property type="taxonomic scope" value="Eukaryota"/>
</dbReference>
<dbReference type="GO" id="GO:0007409">
    <property type="term" value="P:axonogenesis"/>
    <property type="evidence" value="ECO:0000318"/>
    <property type="project" value="GO_Central"/>
</dbReference>
<dbReference type="InterPro" id="IPR002126">
    <property type="entry name" value="Cadherin-like_dom"/>
</dbReference>
<dbReference type="PRINTS" id="PR00205">
    <property type="entry name" value="CADHERIN"/>
</dbReference>